<feature type="compositionally biased region" description="Basic and acidic residues" evidence="1">
    <location>
        <begin position="1"/>
        <end position="10"/>
    </location>
</feature>
<protein>
    <submittedName>
        <fullName evidence="2">Uncharacterized protein</fullName>
    </submittedName>
</protein>
<sequence>MEHALSRIDETVIEADDEQDADEQFQKIIENAPG</sequence>
<organism evidence="2">
    <name type="scientific">marine metagenome</name>
    <dbReference type="NCBI Taxonomy" id="408172"/>
    <lineage>
        <taxon>unclassified sequences</taxon>
        <taxon>metagenomes</taxon>
        <taxon>ecological metagenomes</taxon>
    </lineage>
</organism>
<gene>
    <name evidence="2" type="ORF">METZ01_LOCUS113441</name>
</gene>
<dbReference type="EMBL" id="UINC01014150">
    <property type="protein sequence ID" value="SVA60587.1"/>
    <property type="molecule type" value="Genomic_DNA"/>
</dbReference>
<feature type="non-terminal residue" evidence="2">
    <location>
        <position position="34"/>
    </location>
</feature>
<feature type="region of interest" description="Disordered" evidence="1">
    <location>
        <begin position="1"/>
        <end position="21"/>
    </location>
</feature>
<evidence type="ECO:0000313" key="2">
    <source>
        <dbReference type="EMBL" id="SVA60587.1"/>
    </source>
</evidence>
<feature type="compositionally biased region" description="Acidic residues" evidence="1">
    <location>
        <begin position="11"/>
        <end position="21"/>
    </location>
</feature>
<evidence type="ECO:0000256" key="1">
    <source>
        <dbReference type="SAM" id="MobiDB-lite"/>
    </source>
</evidence>
<reference evidence="2" key="1">
    <citation type="submission" date="2018-05" db="EMBL/GenBank/DDBJ databases">
        <authorList>
            <person name="Lanie J.A."/>
            <person name="Ng W.-L."/>
            <person name="Kazmierczak K.M."/>
            <person name="Andrzejewski T.M."/>
            <person name="Davidsen T.M."/>
            <person name="Wayne K.J."/>
            <person name="Tettelin H."/>
            <person name="Glass J.I."/>
            <person name="Rusch D."/>
            <person name="Podicherti R."/>
            <person name="Tsui H.-C.T."/>
            <person name="Winkler M.E."/>
        </authorList>
    </citation>
    <scope>NUCLEOTIDE SEQUENCE</scope>
</reference>
<name>A0A381X8U1_9ZZZZ</name>
<proteinExistence type="predicted"/>
<accession>A0A381X8U1</accession>
<dbReference type="AlphaFoldDB" id="A0A381X8U1"/>